<evidence type="ECO:0000256" key="1">
    <source>
        <dbReference type="SAM" id="Phobius"/>
    </source>
</evidence>
<keyword evidence="1" id="KW-0812">Transmembrane</keyword>
<keyword evidence="3" id="KW-1185">Reference proteome</keyword>
<dbReference type="RefSeq" id="WP_131414657.1">
    <property type="nucleotide sequence ID" value="NZ_SJXE01000001.1"/>
</dbReference>
<keyword evidence="1" id="KW-0472">Membrane</keyword>
<reference evidence="2 3" key="1">
    <citation type="submission" date="2019-02" db="EMBL/GenBank/DDBJ databases">
        <title>Corallincola luteus sp. nov., a marine bacterium isolated from surface sediment of Bohai Sea in China.</title>
        <authorList>
            <person name="Ren Q."/>
        </authorList>
    </citation>
    <scope>NUCLEOTIDE SEQUENCE [LARGE SCALE GENOMIC DNA]</scope>
    <source>
        <strain evidence="2 3">DASS28</strain>
    </source>
</reference>
<organism evidence="2 3">
    <name type="scientific">Corallincola luteus</name>
    <dbReference type="NCBI Taxonomy" id="1775177"/>
    <lineage>
        <taxon>Bacteria</taxon>
        <taxon>Pseudomonadati</taxon>
        <taxon>Pseudomonadota</taxon>
        <taxon>Gammaproteobacteria</taxon>
        <taxon>Alteromonadales</taxon>
        <taxon>Psychromonadaceae</taxon>
        <taxon>Corallincola</taxon>
    </lineage>
</organism>
<sequence>MSEQRTTKQAFQGSLHNDPVIQRLFERVPQKVQDSFTEEQLIHLKVAVGSRGWGEHTVDIRGSFRGWKHRYYYVMLFGRNRRQLSPGQQHIHNLLSAGLLSVLLMGGVLLGFMVLYLLKSALGIDLLPNHSLGLWDWFKS</sequence>
<protein>
    <submittedName>
        <fullName evidence="2">3-phosphoshikimate 1-carboxyvinyltransferase</fullName>
    </submittedName>
</protein>
<keyword evidence="1" id="KW-1133">Transmembrane helix</keyword>
<comment type="caution">
    <text evidence="2">The sequence shown here is derived from an EMBL/GenBank/DDBJ whole genome shotgun (WGS) entry which is preliminary data.</text>
</comment>
<name>A0ABY2ATA0_9GAMM</name>
<feature type="transmembrane region" description="Helical" evidence="1">
    <location>
        <begin position="91"/>
        <end position="118"/>
    </location>
</feature>
<dbReference type="Proteomes" id="UP000292554">
    <property type="component" value="Unassembled WGS sequence"/>
</dbReference>
<accession>A0ABY2ATA0</accession>
<evidence type="ECO:0000313" key="2">
    <source>
        <dbReference type="EMBL" id="TCI05547.1"/>
    </source>
</evidence>
<gene>
    <name evidence="2" type="ORF">EZV61_06335</name>
</gene>
<dbReference type="EMBL" id="SJXE01000001">
    <property type="protein sequence ID" value="TCI05547.1"/>
    <property type="molecule type" value="Genomic_DNA"/>
</dbReference>
<evidence type="ECO:0000313" key="3">
    <source>
        <dbReference type="Proteomes" id="UP000292554"/>
    </source>
</evidence>
<proteinExistence type="predicted"/>